<dbReference type="Gene3D" id="2.30.42.10">
    <property type="match status" value="1"/>
</dbReference>
<dbReference type="InterPro" id="IPR008269">
    <property type="entry name" value="Lon_proteolytic"/>
</dbReference>
<evidence type="ECO:0000259" key="3">
    <source>
        <dbReference type="Pfam" id="PF13180"/>
    </source>
</evidence>
<dbReference type="Pfam" id="PF13180">
    <property type="entry name" value="PDZ_2"/>
    <property type="match status" value="1"/>
</dbReference>
<feature type="domain" description="PDZ" evidence="3">
    <location>
        <begin position="154"/>
        <end position="206"/>
    </location>
</feature>
<evidence type="ECO:0000313" key="5">
    <source>
        <dbReference type="Proteomes" id="UP000663801"/>
    </source>
</evidence>
<sequence>MSALSRMSLRGRTLVVGSAAAAVLVAAAAAIPVPYVALGPGETFNTLTAVDGVPVISLSGPGVPASADEAAPAEAHLNMTTVSVLSGVSLFQALGMWASGDYAVVPREDIFPPDQTVEQVNEANAQLFSDSQSAAEIAALTYLDYPEVVYAGTIPDDSPSAGVLQPQDRIVAVDGAAVTDAASLRAALAGTTPGQTVQIGVLREADAPTGGSGASATGGSSTASTPESSTADPSTTDSSTADPTTPESSAAGDTAGTPTTAPDGTAETELTVPVTLAANAEVGTQGFLGILPQERPQAPFTIDISLANIGGPSAGLMFTLGIIDKLTPGDLTDGRFIAGTGTMEVTDDKATVGPIGGILLKMIAAREAGAGVFLVPAANCTEALTQVPDGLQLVKVGSLDEAMQALTTLSQGGVPAGC</sequence>
<protein>
    <submittedName>
        <fullName evidence="4">PDZ domain-containing protein</fullName>
    </submittedName>
</protein>
<dbReference type="EMBL" id="JAERWL010000009">
    <property type="protein sequence ID" value="MBM9477160.1"/>
    <property type="molecule type" value="Genomic_DNA"/>
</dbReference>
<feature type="region of interest" description="Disordered" evidence="1">
    <location>
        <begin position="206"/>
        <end position="266"/>
    </location>
</feature>
<dbReference type="InterPro" id="IPR001478">
    <property type="entry name" value="PDZ"/>
</dbReference>
<dbReference type="SUPFAM" id="SSF50156">
    <property type="entry name" value="PDZ domain-like"/>
    <property type="match status" value="1"/>
</dbReference>
<comment type="caution">
    <text evidence="4">The sequence shown here is derived from an EMBL/GenBank/DDBJ whole genome shotgun (WGS) entry which is preliminary data.</text>
</comment>
<feature type="compositionally biased region" description="Low complexity" evidence="1">
    <location>
        <begin position="214"/>
        <end position="266"/>
    </location>
</feature>
<dbReference type="AlphaFoldDB" id="A0A938YQL8"/>
<dbReference type="Proteomes" id="UP000663801">
    <property type="component" value="Unassembled WGS sequence"/>
</dbReference>
<keyword evidence="5" id="KW-1185">Reference proteome</keyword>
<dbReference type="RefSeq" id="WP_205257245.1">
    <property type="nucleotide sequence ID" value="NZ_BAAAPV010000001.1"/>
</dbReference>
<dbReference type="GO" id="GO:0006508">
    <property type="term" value="P:proteolysis"/>
    <property type="evidence" value="ECO:0007669"/>
    <property type="project" value="InterPro"/>
</dbReference>
<dbReference type="SUPFAM" id="SSF54211">
    <property type="entry name" value="Ribosomal protein S5 domain 2-like"/>
    <property type="match status" value="1"/>
</dbReference>
<reference evidence="4" key="1">
    <citation type="submission" date="2021-01" db="EMBL/GenBank/DDBJ databases">
        <title>KCTC 19127 draft genome.</title>
        <authorList>
            <person name="An D."/>
        </authorList>
    </citation>
    <scope>NUCLEOTIDE SEQUENCE</scope>
    <source>
        <strain evidence="4">KCTC 19127</strain>
    </source>
</reference>
<name>A0A938YQL8_9ACTN</name>
<feature type="domain" description="Lon proteolytic" evidence="2">
    <location>
        <begin position="311"/>
        <end position="404"/>
    </location>
</feature>
<evidence type="ECO:0000256" key="1">
    <source>
        <dbReference type="SAM" id="MobiDB-lite"/>
    </source>
</evidence>
<evidence type="ECO:0000313" key="4">
    <source>
        <dbReference type="EMBL" id="MBM9477160.1"/>
    </source>
</evidence>
<evidence type="ECO:0000259" key="2">
    <source>
        <dbReference type="Pfam" id="PF05362"/>
    </source>
</evidence>
<dbReference type="GO" id="GO:0004176">
    <property type="term" value="F:ATP-dependent peptidase activity"/>
    <property type="evidence" value="ECO:0007669"/>
    <property type="project" value="InterPro"/>
</dbReference>
<dbReference type="InterPro" id="IPR020568">
    <property type="entry name" value="Ribosomal_Su5_D2-typ_SF"/>
</dbReference>
<dbReference type="GO" id="GO:0004252">
    <property type="term" value="F:serine-type endopeptidase activity"/>
    <property type="evidence" value="ECO:0007669"/>
    <property type="project" value="InterPro"/>
</dbReference>
<gene>
    <name evidence="4" type="ORF">JL107_11935</name>
</gene>
<dbReference type="InterPro" id="IPR036034">
    <property type="entry name" value="PDZ_sf"/>
</dbReference>
<organism evidence="4 5">
    <name type="scientific">Nakamurella flavida</name>
    <dbReference type="NCBI Taxonomy" id="363630"/>
    <lineage>
        <taxon>Bacteria</taxon>
        <taxon>Bacillati</taxon>
        <taxon>Actinomycetota</taxon>
        <taxon>Actinomycetes</taxon>
        <taxon>Nakamurellales</taxon>
        <taxon>Nakamurellaceae</taxon>
        <taxon>Nakamurella</taxon>
    </lineage>
</organism>
<dbReference type="InterPro" id="IPR014721">
    <property type="entry name" value="Ribsml_uS5_D2-typ_fold_subgr"/>
</dbReference>
<proteinExistence type="predicted"/>
<accession>A0A938YQL8</accession>
<dbReference type="Gene3D" id="3.30.230.10">
    <property type="match status" value="1"/>
</dbReference>
<dbReference type="Pfam" id="PF05362">
    <property type="entry name" value="Lon_C"/>
    <property type="match status" value="1"/>
</dbReference>